<evidence type="ECO:0000256" key="4">
    <source>
        <dbReference type="ARBA" id="ARBA00047960"/>
    </source>
</evidence>
<dbReference type="GO" id="GO:0005737">
    <property type="term" value="C:cytoplasm"/>
    <property type="evidence" value="ECO:0007669"/>
    <property type="project" value="TreeGrafter"/>
</dbReference>
<proteinExistence type="inferred from homology"/>
<dbReference type="PANTHER" id="PTHR43900:SF96">
    <property type="entry name" value="GLUTATHIONE TRANSFERASE"/>
    <property type="match status" value="1"/>
</dbReference>
<dbReference type="CDD" id="cd03053">
    <property type="entry name" value="GST_N_Phi"/>
    <property type="match status" value="1"/>
</dbReference>
<dbReference type="InterPro" id="IPR040079">
    <property type="entry name" value="Glutathione_S-Trfase"/>
</dbReference>
<sequence>MTATPVKVYGPPLSTAVSRVLACLLEKQVQYELINVNMAKGEHKSPDYLKIQPFGQVPAFQDDHITLFESRAICRYISEKYASQGNIKLYGINPLEKASIEQWIEAESQSFNPPSGTLVFQLAFAPRMNIKQDEGLIKQSKEKLAKVLDVYDSRLGESRYLAGDDFTLADLSHLPNTHYLVNGTDVKELFMSRDNVGRWWEEISGRESWKKVVEMQSSSFPKS</sequence>
<dbReference type="PROSITE" id="PS50405">
    <property type="entry name" value="GST_CTER"/>
    <property type="match status" value="1"/>
</dbReference>
<dbReference type="EC" id="2.5.1.18" evidence="2"/>
<evidence type="ECO:0000256" key="2">
    <source>
        <dbReference type="ARBA" id="ARBA00012452"/>
    </source>
</evidence>
<dbReference type="GO" id="GO:0043295">
    <property type="term" value="F:glutathione binding"/>
    <property type="evidence" value="ECO:0007669"/>
    <property type="project" value="TreeGrafter"/>
</dbReference>
<dbReference type="SUPFAM" id="SSF47616">
    <property type="entry name" value="GST C-terminal domain-like"/>
    <property type="match status" value="1"/>
</dbReference>
<organism evidence="7 8">
    <name type="scientific">Chenopodium quinoa</name>
    <name type="common">Quinoa</name>
    <dbReference type="NCBI Taxonomy" id="63459"/>
    <lineage>
        <taxon>Eukaryota</taxon>
        <taxon>Viridiplantae</taxon>
        <taxon>Streptophyta</taxon>
        <taxon>Embryophyta</taxon>
        <taxon>Tracheophyta</taxon>
        <taxon>Spermatophyta</taxon>
        <taxon>Magnoliopsida</taxon>
        <taxon>eudicotyledons</taxon>
        <taxon>Gunneridae</taxon>
        <taxon>Pentapetalae</taxon>
        <taxon>Caryophyllales</taxon>
        <taxon>Chenopodiaceae</taxon>
        <taxon>Chenopodioideae</taxon>
        <taxon>Atripliceae</taxon>
        <taxon>Chenopodium</taxon>
    </lineage>
</organism>
<dbReference type="SFLD" id="SFLDS00019">
    <property type="entry name" value="Glutathione_Transferase_(cytos"/>
    <property type="match status" value="1"/>
</dbReference>
<comment type="catalytic activity">
    <reaction evidence="4">
        <text>RX + glutathione = an S-substituted glutathione + a halide anion + H(+)</text>
        <dbReference type="Rhea" id="RHEA:16437"/>
        <dbReference type="ChEBI" id="CHEBI:15378"/>
        <dbReference type="ChEBI" id="CHEBI:16042"/>
        <dbReference type="ChEBI" id="CHEBI:17792"/>
        <dbReference type="ChEBI" id="CHEBI:57925"/>
        <dbReference type="ChEBI" id="CHEBI:90779"/>
        <dbReference type="EC" id="2.5.1.18"/>
    </reaction>
</comment>
<dbReference type="GO" id="GO:0004364">
    <property type="term" value="F:glutathione transferase activity"/>
    <property type="evidence" value="ECO:0007669"/>
    <property type="project" value="UniProtKB-EC"/>
</dbReference>
<dbReference type="GeneID" id="110721648"/>
<dbReference type="Pfam" id="PF02798">
    <property type="entry name" value="GST_N"/>
    <property type="match status" value="1"/>
</dbReference>
<dbReference type="RefSeq" id="XP_021756539.1">
    <property type="nucleotide sequence ID" value="XM_021900847.1"/>
</dbReference>
<dbReference type="FunFam" id="3.40.30.10:FF:000016">
    <property type="entry name" value="Glutathione S-transferase F2"/>
    <property type="match status" value="1"/>
</dbReference>
<dbReference type="GO" id="GO:0009407">
    <property type="term" value="P:toxin catabolic process"/>
    <property type="evidence" value="ECO:0007669"/>
    <property type="project" value="UniProtKB-ARBA"/>
</dbReference>
<evidence type="ECO:0000313" key="8">
    <source>
        <dbReference type="Proteomes" id="UP000596660"/>
    </source>
</evidence>
<dbReference type="Gramene" id="AUR62013858-RA">
    <property type="protein sequence ID" value="AUR62013858-RA:cds"/>
    <property type="gene ID" value="AUR62013858"/>
</dbReference>
<dbReference type="InterPro" id="IPR010987">
    <property type="entry name" value="Glutathione-S-Trfase_C-like"/>
</dbReference>
<dbReference type="KEGG" id="cqi:110721648"/>
<dbReference type="InterPro" id="IPR036282">
    <property type="entry name" value="Glutathione-S-Trfase_C_sf"/>
</dbReference>
<reference evidence="7" key="1">
    <citation type="journal article" date="2017" name="Nature">
        <title>The genome of Chenopodium quinoa.</title>
        <authorList>
            <person name="Jarvis D.E."/>
            <person name="Ho Y.S."/>
            <person name="Lightfoot D.J."/>
            <person name="Schmoeckel S.M."/>
            <person name="Li B."/>
            <person name="Borm T.J.A."/>
            <person name="Ohyanagi H."/>
            <person name="Mineta K."/>
            <person name="Michell C.T."/>
            <person name="Saber N."/>
            <person name="Kharbatia N.M."/>
            <person name="Rupper R.R."/>
            <person name="Sharp A.R."/>
            <person name="Dally N."/>
            <person name="Boughton B.A."/>
            <person name="Woo Y.H."/>
            <person name="Gao G."/>
            <person name="Schijlen E.G.W.M."/>
            <person name="Guo X."/>
            <person name="Momin A.A."/>
            <person name="Negrao S."/>
            <person name="Al-Babili S."/>
            <person name="Gehring C."/>
            <person name="Roessner U."/>
            <person name="Jung C."/>
            <person name="Murphy K."/>
            <person name="Arold S.T."/>
            <person name="Gojobori T."/>
            <person name="van der Linden C.G."/>
            <person name="van Loo E.N."/>
            <person name="Jellen E.N."/>
            <person name="Maughan P.J."/>
            <person name="Tester M."/>
        </authorList>
    </citation>
    <scope>NUCLEOTIDE SEQUENCE [LARGE SCALE GENOMIC DNA]</scope>
    <source>
        <strain evidence="7">cv. PI 614886</strain>
    </source>
</reference>
<name>A0A803LIR1_CHEQI</name>
<keyword evidence="3" id="KW-0808">Transferase</keyword>
<reference evidence="7" key="2">
    <citation type="submission" date="2021-03" db="UniProtKB">
        <authorList>
            <consortium name="EnsemblPlants"/>
        </authorList>
    </citation>
    <scope>IDENTIFICATION</scope>
</reference>
<dbReference type="OMA" id="QGEKWMD"/>
<gene>
    <name evidence="7" type="primary">LOC110721648</name>
</gene>
<protein>
    <recommendedName>
        <fullName evidence="2">glutathione transferase</fullName>
        <ecNumber evidence="2">2.5.1.18</ecNumber>
    </recommendedName>
</protein>
<evidence type="ECO:0000256" key="1">
    <source>
        <dbReference type="ARBA" id="ARBA00010128"/>
    </source>
</evidence>
<comment type="similarity">
    <text evidence="1">Belongs to the GST superfamily. Phi family.</text>
</comment>
<dbReference type="SFLD" id="SFLDG00358">
    <property type="entry name" value="Main_(cytGST)"/>
    <property type="match status" value="1"/>
</dbReference>
<feature type="domain" description="GST C-terminal" evidence="6">
    <location>
        <begin position="93"/>
        <end position="223"/>
    </location>
</feature>
<dbReference type="PANTHER" id="PTHR43900">
    <property type="entry name" value="GLUTATHIONE S-TRANSFERASE RHO"/>
    <property type="match status" value="1"/>
</dbReference>
<feature type="domain" description="GST N-terminal" evidence="5">
    <location>
        <begin position="4"/>
        <end position="85"/>
    </location>
</feature>
<dbReference type="Pfam" id="PF00043">
    <property type="entry name" value="GST_C"/>
    <property type="match status" value="1"/>
</dbReference>
<evidence type="ECO:0000259" key="5">
    <source>
        <dbReference type="PROSITE" id="PS50404"/>
    </source>
</evidence>
<evidence type="ECO:0000256" key="3">
    <source>
        <dbReference type="ARBA" id="ARBA00022679"/>
    </source>
</evidence>
<accession>A0A803LIR1</accession>
<dbReference type="SUPFAM" id="SSF52833">
    <property type="entry name" value="Thioredoxin-like"/>
    <property type="match status" value="1"/>
</dbReference>
<dbReference type="FunFam" id="1.20.1050.10:FF:000004">
    <property type="entry name" value="Glutathione S-transferase F2"/>
    <property type="match status" value="1"/>
</dbReference>
<evidence type="ECO:0000259" key="6">
    <source>
        <dbReference type="PROSITE" id="PS50405"/>
    </source>
</evidence>
<dbReference type="SMR" id="A0A803LIR1"/>
<dbReference type="EnsemblPlants" id="AUR62013858-RA">
    <property type="protein sequence ID" value="AUR62013858-RA:cds"/>
    <property type="gene ID" value="AUR62013858"/>
</dbReference>
<keyword evidence="8" id="KW-1185">Reference proteome</keyword>
<dbReference type="Proteomes" id="UP000596660">
    <property type="component" value="Unplaced"/>
</dbReference>
<dbReference type="InterPro" id="IPR004046">
    <property type="entry name" value="GST_C"/>
</dbReference>
<dbReference type="SFLD" id="SFLDG01154">
    <property type="entry name" value="Main.5:_Phi-like"/>
    <property type="match status" value="1"/>
</dbReference>
<dbReference type="InterPro" id="IPR004045">
    <property type="entry name" value="Glutathione_S-Trfase_N"/>
</dbReference>
<dbReference type="AlphaFoldDB" id="A0A803LIR1"/>
<dbReference type="InterPro" id="IPR034347">
    <property type="entry name" value="GST_Phi_C"/>
</dbReference>
<evidence type="ECO:0000313" key="7">
    <source>
        <dbReference type="EnsemblPlants" id="AUR62013858-RA:cds"/>
    </source>
</evidence>
<dbReference type="CDD" id="cd03187">
    <property type="entry name" value="GST_C_Phi"/>
    <property type="match status" value="1"/>
</dbReference>
<dbReference type="Gene3D" id="1.20.1050.10">
    <property type="match status" value="1"/>
</dbReference>
<dbReference type="GO" id="GO:0006749">
    <property type="term" value="P:glutathione metabolic process"/>
    <property type="evidence" value="ECO:0007669"/>
    <property type="project" value="TreeGrafter"/>
</dbReference>
<dbReference type="OrthoDB" id="422574at2759"/>
<dbReference type="PROSITE" id="PS50404">
    <property type="entry name" value="GST_NTER"/>
    <property type="match status" value="1"/>
</dbReference>
<dbReference type="InterPro" id="IPR036249">
    <property type="entry name" value="Thioredoxin-like_sf"/>
</dbReference>
<dbReference type="Gene3D" id="3.40.30.10">
    <property type="entry name" value="Glutaredoxin"/>
    <property type="match status" value="1"/>
</dbReference>